<dbReference type="SUPFAM" id="SSF103084">
    <property type="entry name" value="Holliday junction resolvase RusA"/>
    <property type="match status" value="1"/>
</dbReference>
<comment type="caution">
    <text evidence="1">The sequence shown here is derived from an EMBL/GenBank/DDBJ whole genome shotgun (WGS) entry which is preliminary data.</text>
</comment>
<gene>
    <name evidence="1" type="ORF">JNB62_15855</name>
</gene>
<name>A0ABS7HQB8_9MICO</name>
<dbReference type="InterPro" id="IPR036614">
    <property type="entry name" value="RusA-like_sf"/>
</dbReference>
<dbReference type="RefSeq" id="WP_220301873.1">
    <property type="nucleotide sequence ID" value="NZ_JAEUAW010000015.1"/>
</dbReference>
<proteinExistence type="predicted"/>
<accession>A0ABS7HQB8</accession>
<keyword evidence="2" id="KW-1185">Reference proteome</keyword>
<dbReference type="EMBL" id="JAEUAW010000015">
    <property type="protein sequence ID" value="MBW9095161.1"/>
    <property type="molecule type" value="Genomic_DNA"/>
</dbReference>
<dbReference type="Proteomes" id="UP001196843">
    <property type="component" value="Unassembled WGS sequence"/>
</dbReference>
<evidence type="ECO:0000313" key="1">
    <source>
        <dbReference type="EMBL" id="MBW9095161.1"/>
    </source>
</evidence>
<protein>
    <recommendedName>
        <fullName evidence="3">RusA-like resolvase</fullName>
    </recommendedName>
</protein>
<reference evidence="1 2" key="1">
    <citation type="journal article" date="2021" name="MBio">
        <title>Poor Competitiveness of Bradyrhizobium in Pigeon Pea Root Colonization in Indian Soils.</title>
        <authorList>
            <person name="Chalasani D."/>
            <person name="Basu A."/>
            <person name="Pullabhotla S.V.S.R.N."/>
            <person name="Jorrin B."/>
            <person name="Neal A.L."/>
            <person name="Poole P.S."/>
            <person name="Podile A.R."/>
            <person name="Tkacz A."/>
        </authorList>
    </citation>
    <scope>NUCLEOTIDE SEQUENCE [LARGE SCALE GENOMIC DNA]</scope>
    <source>
        <strain evidence="1 2">HU14</strain>
    </source>
</reference>
<sequence length="151" mass="16998">MTTTPTALEVSGHSHPEPDLWILSFSWPTNPIPANGPQGNWRYRHRAVAAAKDLALKLTIAARIPEMAKCEALLTQWYALNRRRDVDNLARLEKPLFDALVVAGVVRDDTPDLMVKPRAEIRHVNDSDGLVTKPGFTLHVRRLAEVEEFEL</sequence>
<evidence type="ECO:0000313" key="2">
    <source>
        <dbReference type="Proteomes" id="UP001196843"/>
    </source>
</evidence>
<evidence type="ECO:0008006" key="3">
    <source>
        <dbReference type="Google" id="ProtNLM"/>
    </source>
</evidence>
<organism evidence="1 2">
    <name type="scientific">Microbacterium jejuense</name>
    <dbReference type="NCBI Taxonomy" id="1263637"/>
    <lineage>
        <taxon>Bacteria</taxon>
        <taxon>Bacillati</taxon>
        <taxon>Actinomycetota</taxon>
        <taxon>Actinomycetes</taxon>
        <taxon>Micrococcales</taxon>
        <taxon>Microbacteriaceae</taxon>
        <taxon>Microbacterium</taxon>
    </lineage>
</organism>
<dbReference type="Gene3D" id="3.30.1330.70">
    <property type="entry name" value="Holliday junction resolvase RusA"/>
    <property type="match status" value="1"/>
</dbReference>